<dbReference type="OrthoDB" id="3012488at2759"/>
<feature type="transmembrane region" description="Helical" evidence="1">
    <location>
        <begin position="229"/>
        <end position="251"/>
    </location>
</feature>
<name>A0A5C3R011_9AGAR</name>
<keyword evidence="4" id="KW-1185">Reference proteome</keyword>
<feature type="transmembrane region" description="Helical" evidence="1">
    <location>
        <begin position="263"/>
        <end position="284"/>
    </location>
</feature>
<dbReference type="Proteomes" id="UP000305067">
    <property type="component" value="Unassembled WGS sequence"/>
</dbReference>
<feature type="transmembrane region" description="Helical" evidence="1">
    <location>
        <begin position="95"/>
        <end position="120"/>
    </location>
</feature>
<dbReference type="PANTHER" id="PTHR40465:SF1">
    <property type="entry name" value="DUF6534 DOMAIN-CONTAINING PROTEIN"/>
    <property type="match status" value="1"/>
</dbReference>
<accession>A0A5C3R011</accession>
<feature type="domain" description="DUF6534" evidence="2">
    <location>
        <begin position="203"/>
        <end position="289"/>
    </location>
</feature>
<dbReference type="AlphaFoldDB" id="A0A5C3R011"/>
<organism evidence="3 4">
    <name type="scientific">Pterulicium gracile</name>
    <dbReference type="NCBI Taxonomy" id="1884261"/>
    <lineage>
        <taxon>Eukaryota</taxon>
        <taxon>Fungi</taxon>
        <taxon>Dikarya</taxon>
        <taxon>Basidiomycota</taxon>
        <taxon>Agaricomycotina</taxon>
        <taxon>Agaricomycetes</taxon>
        <taxon>Agaricomycetidae</taxon>
        <taxon>Agaricales</taxon>
        <taxon>Pleurotineae</taxon>
        <taxon>Pterulaceae</taxon>
        <taxon>Pterulicium</taxon>
    </lineage>
</organism>
<dbReference type="PANTHER" id="PTHR40465">
    <property type="entry name" value="CHROMOSOME 1, WHOLE GENOME SHOTGUN SEQUENCE"/>
    <property type="match status" value="1"/>
</dbReference>
<dbReference type="STRING" id="1884261.A0A5C3R011"/>
<evidence type="ECO:0000259" key="2">
    <source>
        <dbReference type="Pfam" id="PF20152"/>
    </source>
</evidence>
<dbReference type="EMBL" id="ML178819">
    <property type="protein sequence ID" value="TFL03984.1"/>
    <property type="molecule type" value="Genomic_DNA"/>
</dbReference>
<feature type="transmembrane region" description="Helical" evidence="1">
    <location>
        <begin position="132"/>
        <end position="150"/>
    </location>
</feature>
<dbReference type="InterPro" id="IPR045339">
    <property type="entry name" value="DUF6534"/>
</dbReference>
<keyword evidence="1" id="KW-1133">Transmembrane helix</keyword>
<evidence type="ECO:0000313" key="4">
    <source>
        <dbReference type="Proteomes" id="UP000305067"/>
    </source>
</evidence>
<evidence type="ECO:0000313" key="3">
    <source>
        <dbReference type="EMBL" id="TFL03984.1"/>
    </source>
</evidence>
<feature type="transmembrane region" description="Helical" evidence="1">
    <location>
        <begin position="193"/>
        <end position="217"/>
    </location>
</feature>
<protein>
    <recommendedName>
        <fullName evidence="2">DUF6534 domain-containing protein</fullName>
    </recommendedName>
</protein>
<evidence type="ECO:0000256" key="1">
    <source>
        <dbReference type="SAM" id="Phobius"/>
    </source>
</evidence>
<gene>
    <name evidence="3" type="ORF">BDV98DRAFT_581032</name>
</gene>
<sequence length="334" mass="37253">MVESADYEPPFVVGTPIADTYGVFLVGIVIAVFLYGITCLQTYFYYISFPRDRASMKYLVVLVLVLDTAHILAVCHTLFHYLITCFGKPERLDETIWSTFSFQASIALNVTTAFIVQSFFTERIYRLSSPKTRIWFSGLVAVSVVAHFAFGIGENLVPYYCQPLVSNKDDACLAAVVRFFKIPRMTQLHSESFVPIMFAVSAILSDILVAGALCVLLDNSRTGIRTTDNLLNQLILYAVNRCVLTTAVAIAEVVCFKYVKHPYWALALDVIIGKLYTNSFLASLNSRQRHADRGMGHFNTVELTTAPSSSVETPPGPNTFKVRFLVVLVYTEPT</sequence>
<proteinExistence type="predicted"/>
<reference evidence="3 4" key="1">
    <citation type="journal article" date="2019" name="Nat. Ecol. Evol.">
        <title>Megaphylogeny resolves global patterns of mushroom evolution.</title>
        <authorList>
            <person name="Varga T."/>
            <person name="Krizsan K."/>
            <person name="Foldi C."/>
            <person name="Dima B."/>
            <person name="Sanchez-Garcia M."/>
            <person name="Sanchez-Ramirez S."/>
            <person name="Szollosi G.J."/>
            <person name="Szarkandi J.G."/>
            <person name="Papp V."/>
            <person name="Albert L."/>
            <person name="Andreopoulos W."/>
            <person name="Angelini C."/>
            <person name="Antonin V."/>
            <person name="Barry K.W."/>
            <person name="Bougher N.L."/>
            <person name="Buchanan P."/>
            <person name="Buyck B."/>
            <person name="Bense V."/>
            <person name="Catcheside P."/>
            <person name="Chovatia M."/>
            <person name="Cooper J."/>
            <person name="Damon W."/>
            <person name="Desjardin D."/>
            <person name="Finy P."/>
            <person name="Geml J."/>
            <person name="Haridas S."/>
            <person name="Hughes K."/>
            <person name="Justo A."/>
            <person name="Karasinski D."/>
            <person name="Kautmanova I."/>
            <person name="Kiss B."/>
            <person name="Kocsube S."/>
            <person name="Kotiranta H."/>
            <person name="LaButti K.M."/>
            <person name="Lechner B.E."/>
            <person name="Liimatainen K."/>
            <person name="Lipzen A."/>
            <person name="Lukacs Z."/>
            <person name="Mihaltcheva S."/>
            <person name="Morgado L.N."/>
            <person name="Niskanen T."/>
            <person name="Noordeloos M.E."/>
            <person name="Ohm R.A."/>
            <person name="Ortiz-Santana B."/>
            <person name="Ovrebo C."/>
            <person name="Racz N."/>
            <person name="Riley R."/>
            <person name="Savchenko A."/>
            <person name="Shiryaev A."/>
            <person name="Soop K."/>
            <person name="Spirin V."/>
            <person name="Szebenyi C."/>
            <person name="Tomsovsky M."/>
            <person name="Tulloss R.E."/>
            <person name="Uehling J."/>
            <person name="Grigoriev I.V."/>
            <person name="Vagvolgyi C."/>
            <person name="Papp T."/>
            <person name="Martin F.M."/>
            <person name="Miettinen O."/>
            <person name="Hibbett D.S."/>
            <person name="Nagy L.G."/>
        </authorList>
    </citation>
    <scope>NUCLEOTIDE SEQUENCE [LARGE SCALE GENOMIC DNA]</scope>
    <source>
        <strain evidence="3 4">CBS 309.79</strain>
    </source>
</reference>
<feature type="transmembrane region" description="Helical" evidence="1">
    <location>
        <begin position="58"/>
        <end position="83"/>
    </location>
</feature>
<keyword evidence="1" id="KW-0472">Membrane</keyword>
<keyword evidence="1" id="KW-0812">Transmembrane</keyword>
<dbReference type="Pfam" id="PF20152">
    <property type="entry name" value="DUF6534"/>
    <property type="match status" value="1"/>
</dbReference>
<feature type="transmembrane region" description="Helical" evidence="1">
    <location>
        <begin position="20"/>
        <end position="46"/>
    </location>
</feature>